<evidence type="ECO:0000313" key="2">
    <source>
        <dbReference type="Proteomes" id="UP000176665"/>
    </source>
</evidence>
<evidence type="ECO:0000313" key="1">
    <source>
        <dbReference type="EMBL" id="OGG02015.1"/>
    </source>
</evidence>
<reference evidence="1 2" key="1">
    <citation type="journal article" date="2016" name="Nat. Commun.">
        <title>Thousands of microbial genomes shed light on interconnected biogeochemical processes in an aquifer system.</title>
        <authorList>
            <person name="Anantharaman K."/>
            <person name="Brown C.T."/>
            <person name="Hug L.A."/>
            <person name="Sharon I."/>
            <person name="Castelle C.J."/>
            <person name="Probst A.J."/>
            <person name="Thomas B.C."/>
            <person name="Singh A."/>
            <person name="Wilkins M.J."/>
            <person name="Karaoz U."/>
            <person name="Brodie E.L."/>
            <person name="Williams K.H."/>
            <person name="Hubbard S.S."/>
            <person name="Banfield J.F."/>
        </authorList>
    </citation>
    <scope>NUCLEOTIDE SEQUENCE [LARGE SCALE GENOMIC DNA]</scope>
</reference>
<sequence>MKDISVSVKLLNNGFIILVGNRKYQHLYPENIWHNFPQQFKSILSESAAVLFTRHFIFLKNCRIIYNFPPPVIDSLFFHGLLFSLPETVIEFSEFKHQTSGLIKTLFNRQQQIEFSGFPKSYSVTPLTNLHRNAVIPFTFGKDSLLTLGLIRELKIKPLLFFGAEPLSRYENEMRQKMIPQFEKAVGIKVNYWPITIGRLRQKGREMWGWDMLQLQYTLLLLPYIYFNQAKYLFYANEQNTNDYEVDKEGYKVNLYFEQSREWMLHANNLLRIFALPTLLGSLVEPVYELLVTYILHHRYQSLAQFQISCCGDAPQAKTDRWCSECFECGRMYIFLLAIGVDPLKLGFKRNLLKSRKKDLFDIFSKKNQLKKGQEFFKYYSEWILAFYLAYRRGVRGGYMDIFIKKLLKQTEAKKQWLINRYFKIYSAKTLPLELKGEIIKIYDTEIKQFKKEIRPFFATRGGRY</sequence>
<comment type="caution">
    <text evidence="1">The sequence shown here is derived from an EMBL/GenBank/DDBJ whole genome shotgun (WGS) entry which is preliminary data.</text>
</comment>
<organism evidence="1 2">
    <name type="scientific">Candidatus Gottesmanbacteria bacterium RBG_16_37_8</name>
    <dbReference type="NCBI Taxonomy" id="1798371"/>
    <lineage>
        <taxon>Bacteria</taxon>
        <taxon>Candidatus Gottesmaniibacteriota</taxon>
    </lineage>
</organism>
<dbReference type="EMBL" id="MFJA01000079">
    <property type="protein sequence ID" value="OGG02015.1"/>
    <property type="molecule type" value="Genomic_DNA"/>
</dbReference>
<gene>
    <name evidence="1" type="ORF">A2W14_07305</name>
</gene>
<proteinExistence type="predicted"/>
<evidence type="ECO:0008006" key="3">
    <source>
        <dbReference type="Google" id="ProtNLM"/>
    </source>
</evidence>
<name>A0A1F5YPH0_9BACT</name>
<accession>A0A1F5YPH0</accession>
<dbReference type="Proteomes" id="UP000176665">
    <property type="component" value="Unassembled WGS sequence"/>
</dbReference>
<protein>
    <recommendedName>
        <fullName evidence="3">UDP-N-acetyl-alpha-D-muramoyl-L-alanyl-L-glutamate epimerase</fullName>
    </recommendedName>
</protein>
<dbReference type="AlphaFoldDB" id="A0A1F5YPH0"/>